<protein>
    <recommendedName>
        <fullName evidence="1">RsbT co-antagonist protein RsbRD N-terminal domain-containing protein</fullName>
    </recommendedName>
</protein>
<sequence length="171" mass="19912">MLLINRFIRLIENHAETLSAKWVEAVRTSPLTGGYAKLPKQELHDIVYSRFRKLGEWVEKKDGQDRQIAEHFLEIGALRAASAIKVSEMTYSLLLERDLIWRYILDEGIITEGIDLNRAIEFSHRLNHFYEKAVYFALVGHENHGAPEPQAKDEGFFESIFEGFRHWLVVE</sequence>
<dbReference type="Proteomes" id="UP000076481">
    <property type="component" value="Unassembled WGS sequence"/>
</dbReference>
<gene>
    <name evidence="2" type="ORF">A3K90_00920</name>
</gene>
<dbReference type="AlphaFoldDB" id="A0A165L927"/>
<dbReference type="Pfam" id="PF14361">
    <property type="entry name" value="RsbRD_N"/>
    <property type="match status" value="1"/>
</dbReference>
<organism evidence="2 3">
    <name type="scientific">Pelodictyon luteolum</name>
    <dbReference type="NCBI Taxonomy" id="1100"/>
    <lineage>
        <taxon>Bacteria</taxon>
        <taxon>Pseudomonadati</taxon>
        <taxon>Chlorobiota</taxon>
        <taxon>Chlorobiia</taxon>
        <taxon>Chlorobiales</taxon>
        <taxon>Chlorobiaceae</taxon>
        <taxon>Chlorobium/Pelodictyon group</taxon>
        <taxon>Pelodictyon</taxon>
    </lineage>
</organism>
<name>A0A165L927_PELLU</name>
<feature type="domain" description="RsbT co-antagonist protein RsbRD N-terminal" evidence="1">
    <location>
        <begin position="17"/>
        <end position="130"/>
    </location>
</feature>
<evidence type="ECO:0000313" key="2">
    <source>
        <dbReference type="EMBL" id="KZK73718.1"/>
    </source>
</evidence>
<accession>A0A165L927</accession>
<dbReference type="RefSeq" id="WP_303682161.1">
    <property type="nucleotide sequence ID" value="NZ_LVWG01000034.1"/>
</dbReference>
<evidence type="ECO:0000259" key="1">
    <source>
        <dbReference type="Pfam" id="PF14361"/>
    </source>
</evidence>
<dbReference type="EMBL" id="LVWG01000034">
    <property type="protein sequence ID" value="KZK73718.1"/>
    <property type="molecule type" value="Genomic_DNA"/>
</dbReference>
<reference evidence="2 3" key="1">
    <citation type="submission" date="2016-03" db="EMBL/GenBank/DDBJ databases">
        <title>Speciation and ecological success in dimly lit waters: horizontal gene transfer in a green sulfur bacteria bloom unveiled by metagenomic assembly.</title>
        <authorList>
            <person name="Llorens-Mares T."/>
            <person name="Liu Z."/>
            <person name="Allen L.Z."/>
            <person name="Rusch D.B."/>
            <person name="Craig M.T."/>
            <person name="Dupont C.L."/>
            <person name="Bryant D.A."/>
            <person name="Casamayor E.O."/>
        </authorList>
    </citation>
    <scope>NUCLEOTIDE SEQUENCE [LARGE SCALE GENOMIC DNA]</scope>
    <source>
        <strain evidence="2">CIII</strain>
    </source>
</reference>
<comment type="caution">
    <text evidence="2">The sequence shown here is derived from an EMBL/GenBank/DDBJ whole genome shotgun (WGS) entry which is preliminary data.</text>
</comment>
<evidence type="ECO:0000313" key="3">
    <source>
        <dbReference type="Proteomes" id="UP000076481"/>
    </source>
</evidence>
<dbReference type="InterPro" id="IPR025751">
    <property type="entry name" value="RsbRD_N_dom"/>
</dbReference>
<proteinExistence type="predicted"/>